<dbReference type="GO" id="GO:0003677">
    <property type="term" value="F:DNA binding"/>
    <property type="evidence" value="ECO:0007669"/>
    <property type="project" value="UniProtKB-KW"/>
</dbReference>
<evidence type="ECO:0000256" key="1">
    <source>
        <dbReference type="ARBA" id="ARBA00008761"/>
    </source>
</evidence>
<evidence type="ECO:0000313" key="8">
    <source>
        <dbReference type="EMBL" id="HEM66464.1"/>
    </source>
</evidence>
<feature type="domain" description="Probable transposase IS891/IS1136/IS1341" evidence="6">
    <location>
        <begin position="178"/>
        <end position="299"/>
    </location>
</feature>
<dbReference type="GO" id="GO:0032196">
    <property type="term" value="P:transposition"/>
    <property type="evidence" value="ECO:0007669"/>
    <property type="project" value="UniProtKB-KW"/>
</dbReference>
<gene>
    <name evidence="8" type="ORF">ENO26_02675</name>
</gene>
<organism evidence="8">
    <name type="scientific">Ignisphaera aggregans</name>
    <dbReference type="NCBI Taxonomy" id="334771"/>
    <lineage>
        <taxon>Archaea</taxon>
        <taxon>Thermoproteota</taxon>
        <taxon>Thermoprotei</taxon>
        <taxon>Desulfurococcales</taxon>
        <taxon>Desulfurococcaceae</taxon>
        <taxon>Ignisphaera</taxon>
    </lineage>
</organism>
<feature type="domain" description="Cas12f1-like TNB" evidence="7">
    <location>
        <begin position="314"/>
        <end position="379"/>
    </location>
</feature>
<dbReference type="AlphaFoldDB" id="A0A7J2U117"/>
<sequence length="419" mass="48229">MKRTSIVRLVVNKTSEEKLKLLCSLSSKLWNEVNYARRRMFFEKRGVDLKTTYKEYYEKYKTLIGSATTQQVLNKNDEAWKSFFKLLKLRKEGKLPPFITGVNPPGYKKKNNRRILWTVLRKDQYRIEGNRLVLKGLGVIGRIELRYKGLIHLKGDQGRLEIHYDQDRKKWYAHISFEVSEKAVRGVWTNAPKKPRGDLVAGIDIGVNNLMAIYVENGLAKLVNGRPLKAVSHYWRMRIAEYQFTLNKYGLKTSKRLRSMYSKWRRQVKSYIDSRVRQAIEWLYNIGVSIIKVGYPKNIAQENGDFNNVHVWTYGYLLRRVYEVAEEYGITVVYTDEAYTSSKCPIHGEGCGKRVKRGLFKCTKLDKVFNADLVGAFNILITPSPMDRGNGSETQPGIKPSGRGDVTPNLPALAGTLAL</sequence>
<proteinExistence type="inferred from homology"/>
<dbReference type="NCBIfam" id="NF040570">
    <property type="entry name" value="guided_TnpB"/>
    <property type="match status" value="1"/>
</dbReference>
<comment type="caution">
    <text evidence="8">The sequence shown here is derived from an EMBL/GenBank/DDBJ whole genome shotgun (WGS) entry which is preliminary data.</text>
</comment>
<comment type="similarity">
    <text evidence="1">In the C-terminal section; belongs to the transposase 35 family.</text>
</comment>
<name>A0A7J2U117_9CREN</name>
<keyword evidence="4" id="KW-0233">DNA recombination</keyword>
<accession>A0A7J2U117</accession>
<dbReference type="Pfam" id="PF07282">
    <property type="entry name" value="Cas12f1-like_TNB"/>
    <property type="match status" value="1"/>
</dbReference>
<keyword evidence="2" id="KW-0815">Transposition</keyword>
<evidence type="ECO:0000256" key="3">
    <source>
        <dbReference type="ARBA" id="ARBA00023125"/>
    </source>
</evidence>
<reference evidence="8" key="1">
    <citation type="journal article" date="2020" name="mSystems">
        <title>Genome- and Community-Level Interaction Insights into Carbon Utilization and Element Cycling Functions of Hydrothermarchaeota in Hydrothermal Sediment.</title>
        <authorList>
            <person name="Zhou Z."/>
            <person name="Liu Y."/>
            <person name="Xu W."/>
            <person name="Pan J."/>
            <person name="Luo Z.H."/>
            <person name="Li M."/>
        </authorList>
    </citation>
    <scope>NUCLEOTIDE SEQUENCE [LARGE SCALE GENOMIC DNA]</scope>
    <source>
        <strain evidence="8">SpSt-125</strain>
    </source>
</reference>
<dbReference type="Pfam" id="PF01385">
    <property type="entry name" value="OrfB_IS605"/>
    <property type="match status" value="1"/>
</dbReference>
<protein>
    <submittedName>
        <fullName evidence="8">Transposase</fullName>
    </submittedName>
</protein>
<dbReference type="InterPro" id="IPR001959">
    <property type="entry name" value="Transposase"/>
</dbReference>
<dbReference type="GO" id="GO:0006310">
    <property type="term" value="P:DNA recombination"/>
    <property type="evidence" value="ECO:0007669"/>
    <property type="project" value="UniProtKB-KW"/>
</dbReference>
<dbReference type="EMBL" id="DSEU01000015">
    <property type="protein sequence ID" value="HEM66464.1"/>
    <property type="molecule type" value="Genomic_DNA"/>
</dbReference>
<dbReference type="InterPro" id="IPR010095">
    <property type="entry name" value="Cas12f1-like_TNB"/>
</dbReference>
<evidence type="ECO:0000256" key="4">
    <source>
        <dbReference type="ARBA" id="ARBA00023172"/>
    </source>
</evidence>
<evidence type="ECO:0000256" key="5">
    <source>
        <dbReference type="SAM" id="MobiDB-lite"/>
    </source>
</evidence>
<feature type="region of interest" description="Disordered" evidence="5">
    <location>
        <begin position="385"/>
        <end position="407"/>
    </location>
</feature>
<evidence type="ECO:0000256" key="2">
    <source>
        <dbReference type="ARBA" id="ARBA00022578"/>
    </source>
</evidence>
<evidence type="ECO:0000259" key="6">
    <source>
        <dbReference type="Pfam" id="PF01385"/>
    </source>
</evidence>
<evidence type="ECO:0000259" key="7">
    <source>
        <dbReference type="Pfam" id="PF07282"/>
    </source>
</evidence>
<keyword evidence="3" id="KW-0238">DNA-binding</keyword>